<dbReference type="InterPro" id="IPR005496">
    <property type="entry name" value="Integral_membrane_TerC"/>
</dbReference>
<evidence type="ECO:0000256" key="4">
    <source>
        <dbReference type="ARBA" id="ARBA00022989"/>
    </source>
</evidence>
<accession>A0ABT8V929</accession>
<dbReference type="NCBIfam" id="TIGR03717">
    <property type="entry name" value="R_switched_YjbE"/>
    <property type="match status" value="1"/>
</dbReference>
<dbReference type="Pfam" id="PF03741">
    <property type="entry name" value="TerC"/>
    <property type="match status" value="1"/>
</dbReference>
<feature type="transmembrane region" description="Helical" evidence="6">
    <location>
        <begin position="69"/>
        <end position="86"/>
    </location>
</feature>
<evidence type="ECO:0000256" key="5">
    <source>
        <dbReference type="ARBA" id="ARBA00023136"/>
    </source>
</evidence>
<comment type="caution">
    <text evidence="7">The sequence shown here is derived from an EMBL/GenBank/DDBJ whole genome shotgun (WGS) entry which is preliminary data.</text>
</comment>
<organism evidence="7 8">
    <name type="scientific">Paenibacillus ehimensis</name>
    <dbReference type="NCBI Taxonomy" id="79264"/>
    <lineage>
        <taxon>Bacteria</taxon>
        <taxon>Bacillati</taxon>
        <taxon>Bacillota</taxon>
        <taxon>Bacilli</taxon>
        <taxon>Bacillales</taxon>
        <taxon>Paenibacillaceae</taxon>
        <taxon>Paenibacillus</taxon>
    </lineage>
</organism>
<proteinExistence type="inferred from homology"/>
<feature type="transmembrane region" description="Helical" evidence="6">
    <location>
        <begin position="6"/>
        <end position="30"/>
    </location>
</feature>
<evidence type="ECO:0000313" key="7">
    <source>
        <dbReference type="EMBL" id="MDO3677224.1"/>
    </source>
</evidence>
<reference evidence="7" key="1">
    <citation type="submission" date="2023-07" db="EMBL/GenBank/DDBJ databases">
        <authorList>
            <person name="Aktuganov G."/>
            <person name="Boyko T."/>
            <person name="Delegan Y."/>
            <person name="Galimzianova N."/>
            <person name="Gilvanova E."/>
            <person name="Korobov V."/>
            <person name="Kuzmina L."/>
            <person name="Melentiev A."/>
            <person name="Milman P."/>
            <person name="Ryabova A."/>
            <person name="Stupak E."/>
            <person name="Yasakov T."/>
            <person name="Zharikova N."/>
            <person name="Zhurenko E."/>
        </authorList>
    </citation>
    <scope>NUCLEOTIDE SEQUENCE</scope>
    <source>
        <strain evidence="7">IB-739</strain>
    </source>
</reference>
<name>A0ABT8V929_9BACL</name>
<dbReference type="EMBL" id="JAUMKJ010000009">
    <property type="protein sequence ID" value="MDO3677224.1"/>
    <property type="molecule type" value="Genomic_DNA"/>
</dbReference>
<feature type="transmembrane region" description="Helical" evidence="6">
    <location>
        <begin position="131"/>
        <end position="148"/>
    </location>
</feature>
<sequence>MEGDLLVGLLKLILINIVLSGDNAVVIALACRNLPADQQKKAVFWGSCGAILLRILLTFAAVWLLQVPFVQVAGALLLLYIAVNLLKGEDHTEALKASSKIGEAIRTIIVADLVMSLDNVLAVAGAAGGNLLLIVAGLAISIPLIVWGSQLLMRLMNRFPVIVLLGAALLGYTAGEMALSDKAVGHWIEASFPAGHYMLPIGLAVMVVVVGKLAGRRLEKEHAQKEAENHSVS</sequence>
<comment type="subcellular location">
    <subcellularLocation>
        <location evidence="1">Membrane</location>
        <topology evidence="1">Multi-pass membrane protein</topology>
    </subcellularLocation>
</comment>
<evidence type="ECO:0000256" key="1">
    <source>
        <dbReference type="ARBA" id="ARBA00004141"/>
    </source>
</evidence>
<evidence type="ECO:0000256" key="2">
    <source>
        <dbReference type="ARBA" id="ARBA00007511"/>
    </source>
</evidence>
<protein>
    <submittedName>
        <fullName evidence="7">TerC family protein</fullName>
    </submittedName>
</protein>
<evidence type="ECO:0000256" key="3">
    <source>
        <dbReference type="ARBA" id="ARBA00022692"/>
    </source>
</evidence>
<feature type="transmembrane region" description="Helical" evidence="6">
    <location>
        <begin position="155"/>
        <end position="174"/>
    </location>
</feature>
<dbReference type="PANTHER" id="PTHR30238:SF4">
    <property type="entry name" value="SLL1022 PROTEIN"/>
    <property type="match status" value="1"/>
</dbReference>
<evidence type="ECO:0000313" key="8">
    <source>
        <dbReference type="Proteomes" id="UP001168883"/>
    </source>
</evidence>
<dbReference type="InterPro" id="IPR022301">
    <property type="entry name" value="Integral_membrane_YjbE"/>
</dbReference>
<evidence type="ECO:0000256" key="6">
    <source>
        <dbReference type="SAM" id="Phobius"/>
    </source>
</evidence>
<keyword evidence="4 6" id="KW-1133">Transmembrane helix</keyword>
<keyword evidence="8" id="KW-1185">Reference proteome</keyword>
<keyword evidence="5 6" id="KW-0472">Membrane</keyword>
<dbReference type="Proteomes" id="UP001168883">
    <property type="component" value="Unassembled WGS sequence"/>
</dbReference>
<feature type="transmembrane region" description="Helical" evidence="6">
    <location>
        <begin position="42"/>
        <end position="63"/>
    </location>
</feature>
<keyword evidence="3 6" id="KW-0812">Transmembrane</keyword>
<comment type="similarity">
    <text evidence="2">Belongs to the TerC family.</text>
</comment>
<gene>
    <name evidence="7" type="ORF">Q3C12_09425</name>
</gene>
<dbReference type="PANTHER" id="PTHR30238">
    <property type="entry name" value="MEMBRANE BOUND PREDICTED REDOX MODULATOR"/>
    <property type="match status" value="1"/>
</dbReference>
<feature type="transmembrane region" description="Helical" evidence="6">
    <location>
        <begin position="194"/>
        <end position="215"/>
    </location>
</feature>
<dbReference type="RefSeq" id="WP_302878051.1">
    <property type="nucleotide sequence ID" value="NZ_JARLKN010000058.1"/>
</dbReference>